<dbReference type="Pfam" id="PF02893">
    <property type="entry name" value="GRAM"/>
    <property type="match status" value="1"/>
</dbReference>
<dbReference type="EC" id="3.1.3.95" evidence="4"/>
<feature type="active site" description="Phosphocysteine intermediate" evidence="9">
    <location>
        <position position="448"/>
    </location>
</feature>
<dbReference type="EMBL" id="MNPL01007133">
    <property type="protein sequence ID" value="OQR74933.1"/>
    <property type="molecule type" value="Genomic_DNA"/>
</dbReference>
<sequence>MSAEEKESFDESGVGKSSMLWEVTRSLDTFELSSSSHETFNINHPSGGAGSMDVHGGNATPTSSLVSGSGASDHGSSSTAGTMDSNHIRKSMPFDEVPLLPGEKPPLKNAQDVSYLCPFHEPIRGTIYVTNYKLYFKSVEPAFVLDVPLGVISRIEKIGYHSSKQENSYGIEVVCKDMRSLKFAHKQLKYANSCPFQEGHSRRDIFTKMTQYAFPLSNNLDFFAFEYSEEFPENGWAVYDAEAELKRQGLPTETWRICNKNAGYKLCDTYPEIIGVPALADDPMLEVVAGFRSRGRLPVLSWIHPETHATITRCAQPLVGMTGKRCTEDEKYLSYIMEANTHSSKLYIVDARPLVNAVANKAMGGGYENEDVYKKNAEVVFLDIHNIHVMRESLRKLSEVCFPNIENNHWLSNIENTHWLDHISCILSGAIKVAQKVEGSRSSVLVHCSDGWDRTSQLTSLAMLYLDPYYRTLKGFQVLIEKEWCSFGHMFETRYGHGVDNYSDSYRSPVFVQFIDCTWQVMNQFHNAFEFNENFLVTILDHLYSNLFGTFLYNSEKIRMEKNAKTRTQSLWSMINSNADLYLNPLYTRYPQQNILFPVPSQRRVRLWKTYYCRWNLRMRSQQLLVARGIELLQLRRTLIKMVDEAKREAAIAQARKKDKESTSTCGVTRGGGGGADGGSSSGGSSPGGQSSTNHQPVMV</sequence>
<dbReference type="FunFam" id="2.30.29.30:FF:000038">
    <property type="entry name" value="Myotubularin 1, isoform CRA_a"/>
    <property type="match status" value="1"/>
</dbReference>
<comment type="subcellular location">
    <subcellularLocation>
        <location evidence="2">Cytoplasm</location>
    </subcellularLocation>
    <subcellularLocation>
        <location evidence="1">Endomembrane system</location>
        <topology evidence="1">Peripheral membrane protein</topology>
    </subcellularLocation>
</comment>
<dbReference type="PANTHER" id="PTHR10807">
    <property type="entry name" value="MYOTUBULARIN-RELATED"/>
    <property type="match status" value="1"/>
</dbReference>
<dbReference type="InterPro" id="IPR004182">
    <property type="entry name" value="GRAM"/>
</dbReference>
<dbReference type="InterPro" id="IPR010569">
    <property type="entry name" value="Myotubularin-like_Pase_dom"/>
</dbReference>
<dbReference type="InterPro" id="IPR029021">
    <property type="entry name" value="Prot-tyrosine_phosphatase-like"/>
</dbReference>
<dbReference type="AlphaFoldDB" id="A0A1V9XND1"/>
<dbReference type="STRING" id="418985.A0A1V9XND1"/>
<feature type="region of interest" description="Disordered" evidence="11">
    <location>
        <begin position="41"/>
        <end position="88"/>
    </location>
</feature>
<dbReference type="Proteomes" id="UP000192247">
    <property type="component" value="Unassembled WGS sequence"/>
</dbReference>
<dbReference type="PROSITE" id="PS00383">
    <property type="entry name" value="TYR_PHOSPHATASE_1"/>
    <property type="match status" value="1"/>
</dbReference>
<dbReference type="InterPro" id="IPR003595">
    <property type="entry name" value="Tyr_Pase_cat"/>
</dbReference>
<evidence type="ECO:0000256" key="7">
    <source>
        <dbReference type="ARBA" id="ARBA00023098"/>
    </source>
</evidence>
<dbReference type="GO" id="GO:0052629">
    <property type="term" value="F:phosphatidylinositol-3,5-bisphosphate 3-phosphatase activity"/>
    <property type="evidence" value="ECO:0007669"/>
    <property type="project" value="UniProtKB-EC"/>
</dbReference>
<dbReference type="Pfam" id="PF06602">
    <property type="entry name" value="Myotub-related"/>
    <property type="match status" value="1"/>
</dbReference>
<dbReference type="GO" id="GO:0005737">
    <property type="term" value="C:cytoplasm"/>
    <property type="evidence" value="ECO:0007669"/>
    <property type="project" value="UniProtKB-SubCell"/>
</dbReference>
<protein>
    <recommendedName>
        <fullName evidence="4">phosphatidylinositol-3,5-bisphosphate 3-phosphatase</fullName>
        <ecNumber evidence="4">3.1.3.95</ecNumber>
    </recommendedName>
</protein>
<proteinExistence type="inferred from homology"/>
<dbReference type="Gene3D" id="2.30.29.30">
    <property type="entry name" value="Pleckstrin-homology domain (PH domain)/Phosphotyrosine-binding domain (PTB)"/>
    <property type="match status" value="1"/>
</dbReference>
<keyword evidence="6" id="KW-0378">Hydrolase</keyword>
<evidence type="ECO:0000256" key="6">
    <source>
        <dbReference type="ARBA" id="ARBA00022801"/>
    </source>
</evidence>
<dbReference type="PROSITE" id="PS51339">
    <property type="entry name" value="PPASE_MYOTUBULARIN"/>
    <property type="match status" value="1"/>
</dbReference>
<evidence type="ECO:0000256" key="9">
    <source>
        <dbReference type="PIRSR" id="PIRSR630564-1"/>
    </source>
</evidence>
<evidence type="ECO:0000256" key="2">
    <source>
        <dbReference type="ARBA" id="ARBA00004496"/>
    </source>
</evidence>
<dbReference type="InterPro" id="IPR016130">
    <property type="entry name" value="Tyr_Pase_AS"/>
</dbReference>
<dbReference type="SMART" id="SM00404">
    <property type="entry name" value="PTPc_motif"/>
    <property type="match status" value="1"/>
</dbReference>
<feature type="domain" description="Myotubularin phosphatase" evidence="12">
    <location>
        <begin position="235"/>
        <end position="612"/>
    </location>
</feature>
<evidence type="ECO:0000313" key="14">
    <source>
        <dbReference type="Proteomes" id="UP000192247"/>
    </source>
</evidence>
<accession>A0A1V9XND1</accession>
<evidence type="ECO:0000256" key="4">
    <source>
        <dbReference type="ARBA" id="ARBA00012903"/>
    </source>
</evidence>
<evidence type="ECO:0000256" key="11">
    <source>
        <dbReference type="SAM" id="MobiDB-lite"/>
    </source>
</evidence>
<evidence type="ECO:0000256" key="1">
    <source>
        <dbReference type="ARBA" id="ARBA00004184"/>
    </source>
</evidence>
<comment type="caution">
    <text evidence="13">The sequence shown here is derived from an EMBL/GenBank/DDBJ whole genome shotgun (WGS) entry which is preliminary data.</text>
</comment>
<dbReference type="InterPro" id="IPR030564">
    <property type="entry name" value="Myotubularin"/>
</dbReference>
<feature type="region of interest" description="Disordered" evidence="11">
    <location>
        <begin position="654"/>
        <end position="700"/>
    </location>
</feature>
<dbReference type="SUPFAM" id="SSF50729">
    <property type="entry name" value="PH domain-like"/>
    <property type="match status" value="1"/>
</dbReference>
<evidence type="ECO:0000256" key="10">
    <source>
        <dbReference type="PIRSR" id="PIRSR630564-2"/>
    </source>
</evidence>
<evidence type="ECO:0000259" key="12">
    <source>
        <dbReference type="PROSITE" id="PS51339"/>
    </source>
</evidence>
<dbReference type="SUPFAM" id="SSF52799">
    <property type="entry name" value="(Phosphotyrosine protein) phosphatases II"/>
    <property type="match status" value="1"/>
</dbReference>
<name>A0A1V9XND1_9ACAR</name>
<evidence type="ECO:0000313" key="13">
    <source>
        <dbReference type="EMBL" id="OQR74933.1"/>
    </source>
</evidence>
<dbReference type="GO" id="GO:0012505">
    <property type="term" value="C:endomembrane system"/>
    <property type="evidence" value="ECO:0007669"/>
    <property type="project" value="UniProtKB-SubCell"/>
</dbReference>
<keyword evidence="7" id="KW-0443">Lipid metabolism</keyword>
<evidence type="ECO:0000256" key="8">
    <source>
        <dbReference type="ARBA" id="ARBA00023136"/>
    </source>
</evidence>
<feature type="compositionally biased region" description="Gly residues" evidence="11">
    <location>
        <begin position="669"/>
        <end position="687"/>
    </location>
</feature>
<dbReference type="GO" id="GO:0016020">
    <property type="term" value="C:membrane"/>
    <property type="evidence" value="ECO:0007669"/>
    <property type="project" value="TreeGrafter"/>
</dbReference>
<reference evidence="13 14" key="1">
    <citation type="journal article" date="2017" name="Gigascience">
        <title>Draft genome of the honey bee ectoparasitic mite, Tropilaelaps mercedesae, is shaped by the parasitic life history.</title>
        <authorList>
            <person name="Dong X."/>
            <person name="Armstrong S.D."/>
            <person name="Xia D."/>
            <person name="Makepeace B.L."/>
            <person name="Darby A.C."/>
            <person name="Kadowaki T."/>
        </authorList>
    </citation>
    <scope>NUCLEOTIDE SEQUENCE [LARGE SCALE GENOMIC DNA]</scope>
    <source>
        <strain evidence="13">Wuxi-XJTLU</strain>
    </source>
</reference>
<evidence type="ECO:0000256" key="5">
    <source>
        <dbReference type="ARBA" id="ARBA00022490"/>
    </source>
</evidence>
<organism evidence="13 14">
    <name type="scientific">Tropilaelaps mercedesae</name>
    <dbReference type="NCBI Taxonomy" id="418985"/>
    <lineage>
        <taxon>Eukaryota</taxon>
        <taxon>Metazoa</taxon>
        <taxon>Ecdysozoa</taxon>
        <taxon>Arthropoda</taxon>
        <taxon>Chelicerata</taxon>
        <taxon>Arachnida</taxon>
        <taxon>Acari</taxon>
        <taxon>Parasitiformes</taxon>
        <taxon>Mesostigmata</taxon>
        <taxon>Gamasina</taxon>
        <taxon>Dermanyssoidea</taxon>
        <taxon>Laelapidae</taxon>
        <taxon>Tropilaelaps</taxon>
    </lineage>
</organism>
<keyword evidence="8" id="KW-0472">Membrane</keyword>
<dbReference type="FunCoup" id="A0A1V9XND1">
    <property type="interactions" value="463"/>
</dbReference>
<evidence type="ECO:0000256" key="3">
    <source>
        <dbReference type="ARBA" id="ARBA00007471"/>
    </source>
</evidence>
<keyword evidence="5" id="KW-0963">Cytoplasm</keyword>
<feature type="compositionally biased region" description="Low complexity" evidence="11">
    <location>
        <begin position="67"/>
        <end position="82"/>
    </location>
</feature>
<feature type="binding site" evidence="10">
    <location>
        <begin position="386"/>
        <end position="387"/>
    </location>
    <ligand>
        <name>substrate</name>
    </ligand>
</feature>
<dbReference type="InParanoid" id="A0A1V9XND1"/>
<feature type="binding site" evidence="10">
    <location>
        <begin position="448"/>
        <end position="454"/>
    </location>
    <ligand>
        <name>substrate</name>
    </ligand>
</feature>
<dbReference type="GO" id="GO:0046856">
    <property type="term" value="P:phosphatidylinositol dephosphorylation"/>
    <property type="evidence" value="ECO:0007669"/>
    <property type="project" value="TreeGrafter"/>
</dbReference>
<dbReference type="SMART" id="SM00568">
    <property type="entry name" value="GRAM"/>
    <property type="match status" value="1"/>
</dbReference>
<keyword evidence="14" id="KW-1185">Reference proteome</keyword>
<dbReference type="InterPro" id="IPR011993">
    <property type="entry name" value="PH-like_dom_sf"/>
</dbReference>
<gene>
    <name evidence="13" type="ORF">BIW11_08752</name>
</gene>
<dbReference type="OrthoDB" id="271628at2759"/>
<dbReference type="GO" id="GO:0004438">
    <property type="term" value="F:phosphatidylinositol-3-phosphate phosphatase activity"/>
    <property type="evidence" value="ECO:0007669"/>
    <property type="project" value="TreeGrafter"/>
</dbReference>
<dbReference type="PANTHER" id="PTHR10807:SF128">
    <property type="entry name" value="PHOSPHATIDYLINOSITOL-3,5-BISPHOSPHATE 3-PHOSPHATASE"/>
    <property type="match status" value="1"/>
</dbReference>
<comment type="similarity">
    <text evidence="3">Belongs to the protein-tyrosine phosphatase family. Non-receptor class myotubularin subfamily.</text>
</comment>